<keyword evidence="3" id="KW-1185">Reference proteome</keyword>
<dbReference type="EMBL" id="CP034328">
    <property type="protein sequence ID" value="AZL58081.1"/>
    <property type="molecule type" value="Genomic_DNA"/>
</dbReference>
<evidence type="ECO:0000259" key="1">
    <source>
        <dbReference type="Pfam" id="PF01556"/>
    </source>
</evidence>
<dbReference type="GO" id="GO:0006457">
    <property type="term" value="P:protein folding"/>
    <property type="evidence" value="ECO:0007669"/>
    <property type="project" value="InterPro"/>
</dbReference>
<evidence type="ECO:0000313" key="3">
    <source>
        <dbReference type="Proteomes" id="UP000282002"/>
    </source>
</evidence>
<sequence>MRMRASVAVGTAPPRSRACGEQLGDILVTLPITIDEAILGGKVSTPTITGPVSLTILPGTSSGRLLRLRGRGLARTVGKSVRDQLVDLRIVVPKEIDPELRDLLTNWRIGHHHDIRAELLKEAVP</sequence>
<dbReference type="SUPFAM" id="SSF49493">
    <property type="entry name" value="HSP40/DnaJ peptide-binding domain"/>
    <property type="match status" value="1"/>
</dbReference>
<dbReference type="GO" id="GO:0051082">
    <property type="term" value="F:unfolded protein binding"/>
    <property type="evidence" value="ECO:0007669"/>
    <property type="project" value="InterPro"/>
</dbReference>
<dbReference type="Proteomes" id="UP000282002">
    <property type="component" value="Chromosome"/>
</dbReference>
<organism evidence="2 3">
    <name type="scientific">Tabrizicola piscis</name>
    <dbReference type="NCBI Taxonomy" id="2494374"/>
    <lineage>
        <taxon>Bacteria</taxon>
        <taxon>Pseudomonadati</taxon>
        <taxon>Pseudomonadota</taxon>
        <taxon>Alphaproteobacteria</taxon>
        <taxon>Rhodobacterales</taxon>
        <taxon>Paracoccaceae</taxon>
        <taxon>Tabrizicola</taxon>
    </lineage>
</organism>
<dbReference type="Gene3D" id="2.60.260.20">
    <property type="entry name" value="Urease metallochaperone UreE, N-terminal domain"/>
    <property type="match status" value="1"/>
</dbReference>
<proteinExistence type="predicted"/>
<dbReference type="OrthoDB" id="9779889at2"/>
<dbReference type="InterPro" id="IPR002939">
    <property type="entry name" value="DnaJ_C"/>
</dbReference>
<accession>A0A3S8U3A8</accession>
<reference evidence="2 3" key="1">
    <citation type="submission" date="2018-12" db="EMBL/GenBank/DDBJ databases">
        <title>Complete genome sequencing of Tabrizicola sp. K13M18.</title>
        <authorList>
            <person name="Bae J.-W."/>
        </authorList>
    </citation>
    <scope>NUCLEOTIDE SEQUENCE [LARGE SCALE GENOMIC DNA]</scope>
    <source>
        <strain evidence="2 3">K13M18</strain>
    </source>
</reference>
<dbReference type="InterPro" id="IPR008971">
    <property type="entry name" value="HSP40/DnaJ_pept-bd"/>
</dbReference>
<dbReference type="Pfam" id="PF01556">
    <property type="entry name" value="DnaJ_C"/>
    <property type="match status" value="1"/>
</dbReference>
<dbReference type="KEGG" id="taw:EI545_04055"/>
<feature type="domain" description="Chaperone DnaJ C-terminal" evidence="1">
    <location>
        <begin position="24"/>
        <end position="93"/>
    </location>
</feature>
<gene>
    <name evidence="2" type="ORF">EI545_04055</name>
</gene>
<name>A0A3S8U3A8_9RHOB</name>
<protein>
    <recommendedName>
        <fullName evidence="1">Chaperone DnaJ C-terminal domain-containing protein</fullName>
    </recommendedName>
</protein>
<dbReference type="AlphaFoldDB" id="A0A3S8U3A8"/>
<evidence type="ECO:0000313" key="2">
    <source>
        <dbReference type="EMBL" id="AZL58081.1"/>
    </source>
</evidence>